<dbReference type="Proteomes" id="UP000241690">
    <property type="component" value="Unassembled WGS sequence"/>
</dbReference>
<dbReference type="AlphaFoldDB" id="A0A2T4A3L0"/>
<name>A0A2T4A3L0_TRIHA</name>
<gene>
    <name evidence="2" type="ORF">M431DRAFT_222250</name>
</gene>
<protein>
    <submittedName>
        <fullName evidence="2">Uncharacterized protein</fullName>
    </submittedName>
</protein>
<organism evidence="2 3">
    <name type="scientific">Trichoderma harzianum CBS 226.95</name>
    <dbReference type="NCBI Taxonomy" id="983964"/>
    <lineage>
        <taxon>Eukaryota</taxon>
        <taxon>Fungi</taxon>
        <taxon>Dikarya</taxon>
        <taxon>Ascomycota</taxon>
        <taxon>Pezizomycotina</taxon>
        <taxon>Sordariomycetes</taxon>
        <taxon>Hypocreomycetidae</taxon>
        <taxon>Hypocreales</taxon>
        <taxon>Hypocreaceae</taxon>
        <taxon>Trichoderma</taxon>
    </lineage>
</organism>
<evidence type="ECO:0000313" key="2">
    <source>
        <dbReference type="EMBL" id="PTB51563.1"/>
    </source>
</evidence>
<feature type="region of interest" description="Disordered" evidence="1">
    <location>
        <begin position="1"/>
        <end position="23"/>
    </location>
</feature>
<reference evidence="2 3" key="1">
    <citation type="submission" date="2016-07" db="EMBL/GenBank/DDBJ databases">
        <title>Multiple horizontal gene transfer events from other fungi enriched the ability of initially mycotrophic Trichoderma (Ascomycota) to feed on dead plant biomass.</title>
        <authorList>
            <consortium name="DOE Joint Genome Institute"/>
            <person name="Aerts A."/>
            <person name="Atanasova L."/>
            <person name="Chenthamara K."/>
            <person name="Zhang J."/>
            <person name="Grujic M."/>
            <person name="Henrissat B."/>
            <person name="Kuo A."/>
            <person name="Salamov A."/>
            <person name="Lipzen A."/>
            <person name="Labutti K."/>
            <person name="Barry K."/>
            <person name="Miao Y."/>
            <person name="Rahimi M.J."/>
            <person name="Shen Q."/>
            <person name="Grigoriev I.V."/>
            <person name="Kubicek C.P."/>
            <person name="Druzhinina I.S."/>
        </authorList>
    </citation>
    <scope>NUCLEOTIDE SEQUENCE [LARGE SCALE GENOMIC DNA]</scope>
    <source>
        <strain evidence="2 3">CBS 226.95</strain>
    </source>
</reference>
<dbReference type="GeneID" id="36622133"/>
<dbReference type="EMBL" id="KZ679685">
    <property type="protein sequence ID" value="PTB51563.1"/>
    <property type="molecule type" value="Genomic_DNA"/>
</dbReference>
<sequence length="139" mass="15470">MSSEDARTKTRKDEKRQQNWSPPACVPSVPVIIEGVRKETRLLPVRLPEMQPTLMRRARDASRRLVLHLHCPVGAAPLAGPQRERERDAASGQGYVSRAAAFCFRSKREDRTKKPFAEPPCIVFALGIVVGKLGSIIPC</sequence>
<proteinExistence type="predicted"/>
<evidence type="ECO:0000313" key="3">
    <source>
        <dbReference type="Proteomes" id="UP000241690"/>
    </source>
</evidence>
<keyword evidence="3" id="KW-1185">Reference proteome</keyword>
<feature type="compositionally biased region" description="Basic and acidic residues" evidence="1">
    <location>
        <begin position="1"/>
        <end position="17"/>
    </location>
</feature>
<dbReference type="RefSeq" id="XP_024771240.1">
    <property type="nucleotide sequence ID" value="XM_024913571.1"/>
</dbReference>
<accession>A0A2T4A3L0</accession>
<evidence type="ECO:0000256" key="1">
    <source>
        <dbReference type="SAM" id="MobiDB-lite"/>
    </source>
</evidence>